<keyword evidence="4" id="KW-0106">Calcium</keyword>
<reference evidence="6 7" key="1">
    <citation type="journal article" date="2016" name="Front. Microbiol.">
        <title>Fuerstia marisgermanicae gen. nov., sp. nov., an Unusual Member of the Phylum Planctomycetes from the German Wadden Sea.</title>
        <authorList>
            <person name="Kohn T."/>
            <person name="Heuer A."/>
            <person name="Jogler M."/>
            <person name="Vollmers J."/>
            <person name="Boedeker C."/>
            <person name="Bunk B."/>
            <person name="Rast P."/>
            <person name="Borchert D."/>
            <person name="Glockner I."/>
            <person name="Freese H.M."/>
            <person name="Klenk H.P."/>
            <person name="Overmann J."/>
            <person name="Kaster A.K."/>
            <person name="Rohde M."/>
            <person name="Wiegand S."/>
            <person name="Jogler C."/>
        </authorList>
    </citation>
    <scope>NUCLEOTIDE SEQUENCE [LARGE SCALE GENOMIC DNA]</scope>
    <source>
        <strain evidence="6 7">NH11</strain>
    </source>
</reference>
<proteinExistence type="inferred from homology"/>
<dbReference type="PROSITE" id="PS00523">
    <property type="entry name" value="SULFATASE_1"/>
    <property type="match status" value="1"/>
</dbReference>
<dbReference type="PANTHER" id="PTHR42693:SF53">
    <property type="entry name" value="ENDO-4-O-SULFATASE"/>
    <property type="match status" value="1"/>
</dbReference>
<evidence type="ECO:0000256" key="1">
    <source>
        <dbReference type="ARBA" id="ARBA00008779"/>
    </source>
</evidence>
<dbReference type="Gene3D" id="2.60.120.260">
    <property type="entry name" value="Galactose-binding domain-like"/>
    <property type="match status" value="1"/>
</dbReference>
<dbReference type="GO" id="GO:0046872">
    <property type="term" value="F:metal ion binding"/>
    <property type="evidence" value="ECO:0007669"/>
    <property type="project" value="UniProtKB-KW"/>
</dbReference>
<organism evidence="6 7">
    <name type="scientific">Fuerstiella marisgermanici</name>
    <dbReference type="NCBI Taxonomy" id="1891926"/>
    <lineage>
        <taxon>Bacteria</taxon>
        <taxon>Pseudomonadati</taxon>
        <taxon>Planctomycetota</taxon>
        <taxon>Planctomycetia</taxon>
        <taxon>Planctomycetales</taxon>
        <taxon>Planctomycetaceae</taxon>
        <taxon>Fuerstiella</taxon>
    </lineage>
</organism>
<dbReference type="RefSeq" id="WP_099091811.1">
    <property type="nucleotide sequence ID" value="NZ_CP017641.1"/>
</dbReference>
<dbReference type="CDD" id="cd16146">
    <property type="entry name" value="ARS_like"/>
    <property type="match status" value="1"/>
</dbReference>
<sequence>MIKLRTTLCLIIIAFSRLNESTADDYPNVVIFLADDQGWGDLSVSGNTNLATPHIDSLAHDGATIEHFYVCAVCAPTRAEFLTGRYHPRTGVSGVSTGDERLNADEVTIADHFKAAGYATAAFGKWHNGTQPPLHPNYRGFDEFYGFTSGHWGHYFSPPLDNNGQRVRGNGFVVDDFTDHAIEFIKANREQPFFCYLPFNTPHSPMMVPDRWYEKFTDFDPTMKHRDSEKEDVAMTRAALALCENIDWNVGRVLQTLDELQLRNDTIVVYFSDNGPNSWRWNGGMKGRKGSVDEGGLRSPFFLRWPGSVPKGLKTSQVAGAIDLLPTLTELANIECTSAKPLDGRSFAPLLRGATTELPERPLFSIWRNKVSLRTQQYRFDNDGHLFDIAADPGQQTDIAHEHPELATELSLQTKQFQQEMQALATAYANRPFHVGYGPSTTLPARDGVAHGTIQRSAKAPNNSFFENWTSTDDSITWDVDVGRAGKYEVVVYYTCANGDQGAELQLAMEAQGTNGSTQGDPATAFVTEAFDPPLYDKSKERVPRSHYFVKDFKPLTLGHLQLSKGQCALRLKALKKPGRDVIDVHSIDLNLLP</sequence>
<keyword evidence="7" id="KW-1185">Reference proteome</keyword>
<dbReference type="InterPro" id="IPR024607">
    <property type="entry name" value="Sulfatase_CS"/>
</dbReference>
<dbReference type="Pfam" id="PF00884">
    <property type="entry name" value="Sulfatase"/>
    <property type="match status" value="1"/>
</dbReference>
<dbReference type="GO" id="GO:0004065">
    <property type="term" value="F:arylsulfatase activity"/>
    <property type="evidence" value="ECO:0007669"/>
    <property type="project" value="UniProtKB-EC"/>
</dbReference>
<dbReference type="AlphaFoldDB" id="A0A1P8WII8"/>
<evidence type="ECO:0000313" key="6">
    <source>
        <dbReference type="EMBL" id="APZ93847.1"/>
    </source>
</evidence>
<feature type="domain" description="Sulfatase N-terminal" evidence="5">
    <location>
        <begin position="27"/>
        <end position="334"/>
    </location>
</feature>
<dbReference type="InterPro" id="IPR050738">
    <property type="entry name" value="Sulfatase"/>
</dbReference>
<dbReference type="InterPro" id="IPR017850">
    <property type="entry name" value="Alkaline_phosphatase_core_sf"/>
</dbReference>
<dbReference type="SUPFAM" id="SSF53649">
    <property type="entry name" value="Alkaline phosphatase-like"/>
    <property type="match status" value="1"/>
</dbReference>
<name>A0A1P8WII8_9PLAN</name>
<dbReference type="PANTHER" id="PTHR42693">
    <property type="entry name" value="ARYLSULFATASE FAMILY MEMBER"/>
    <property type="match status" value="1"/>
</dbReference>
<evidence type="ECO:0000313" key="7">
    <source>
        <dbReference type="Proteomes" id="UP000187735"/>
    </source>
</evidence>
<dbReference type="OrthoDB" id="9783154at2"/>
<evidence type="ECO:0000256" key="4">
    <source>
        <dbReference type="ARBA" id="ARBA00022837"/>
    </source>
</evidence>
<keyword evidence="3 6" id="KW-0378">Hydrolase</keyword>
<accession>A0A1P8WII8</accession>
<dbReference type="EC" id="3.1.6.1" evidence="6"/>
<evidence type="ECO:0000256" key="3">
    <source>
        <dbReference type="ARBA" id="ARBA00022801"/>
    </source>
</evidence>
<dbReference type="KEGG" id="fmr:Fuma_03465"/>
<dbReference type="STRING" id="1891926.Fuma_03465"/>
<gene>
    <name evidence="6" type="primary">atsA_18</name>
    <name evidence="6" type="ORF">Fuma_03465</name>
</gene>
<comment type="similarity">
    <text evidence="1">Belongs to the sulfatase family.</text>
</comment>
<dbReference type="InterPro" id="IPR000917">
    <property type="entry name" value="Sulfatase_N"/>
</dbReference>
<protein>
    <submittedName>
        <fullName evidence="6">Arylsulfatase</fullName>
        <ecNumber evidence="6">3.1.6.1</ecNumber>
    </submittedName>
</protein>
<evidence type="ECO:0000256" key="2">
    <source>
        <dbReference type="ARBA" id="ARBA00022723"/>
    </source>
</evidence>
<evidence type="ECO:0000259" key="5">
    <source>
        <dbReference type="Pfam" id="PF00884"/>
    </source>
</evidence>
<dbReference type="EMBL" id="CP017641">
    <property type="protein sequence ID" value="APZ93847.1"/>
    <property type="molecule type" value="Genomic_DNA"/>
</dbReference>
<dbReference type="Gene3D" id="3.40.720.10">
    <property type="entry name" value="Alkaline Phosphatase, subunit A"/>
    <property type="match status" value="1"/>
</dbReference>
<dbReference type="Proteomes" id="UP000187735">
    <property type="component" value="Chromosome"/>
</dbReference>
<dbReference type="Gene3D" id="3.30.1120.10">
    <property type="match status" value="1"/>
</dbReference>
<keyword evidence="2" id="KW-0479">Metal-binding</keyword>